<dbReference type="Pfam" id="PF00588">
    <property type="entry name" value="SpoU_methylase"/>
    <property type="match status" value="1"/>
</dbReference>
<sequence length="270" mass="28732">MATLVEVTDAGDPRLADYRDLRDVSLRKHVEAEHGLFLAEGEKVVRRALAAGHPARSFLMAPRWLDGLADVLEASDAPCYVVSEQLAEEVTGFHVHRGALASLHRTPLPDLDTVLAGARSVLVLEEIVDHTNVGAIFRSGAALGFDAVLLAPRCADPLYRRAVKVAMGAVFSLPWTRLPDWRTGLDLLAERGFTTVALTLADDAVDVVDAVAGQERVALVLGSEGHGLSAEWQAAADRRAVIPMHHGVDSLNVAAAAAVACYVTAGRARG</sequence>
<accession>A0ABU3PT65</accession>
<dbReference type="GO" id="GO:0008168">
    <property type="term" value="F:methyltransferase activity"/>
    <property type="evidence" value="ECO:0007669"/>
    <property type="project" value="UniProtKB-KW"/>
</dbReference>
<organism evidence="5 6">
    <name type="scientific">Nocardioides imazamoxiresistens</name>
    <dbReference type="NCBI Taxonomy" id="3231893"/>
    <lineage>
        <taxon>Bacteria</taxon>
        <taxon>Bacillati</taxon>
        <taxon>Actinomycetota</taxon>
        <taxon>Actinomycetes</taxon>
        <taxon>Propionibacteriales</taxon>
        <taxon>Nocardioidaceae</taxon>
        <taxon>Nocardioides</taxon>
    </lineage>
</organism>
<dbReference type="PANTHER" id="PTHR43191:SF12">
    <property type="entry name" value="RRNA METHYLASE"/>
    <property type="match status" value="1"/>
</dbReference>
<dbReference type="Gene3D" id="3.30.1330.30">
    <property type="match status" value="1"/>
</dbReference>
<evidence type="ECO:0000259" key="3">
    <source>
        <dbReference type="Pfam" id="PF00588"/>
    </source>
</evidence>
<dbReference type="CDD" id="cd18095">
    <property type="entry name" value="SpoU-like_rRNA-MTase"/>
    <property type="match status" value="1"/>
</dbReference>
<reference evidence="5 6" key="1">
    <citation type="submission" date="2023-08" db="EMBL/GenBank/DDBJ databases">
        <title>Nocardioides seae sp. nov., a bacterium isolated from a soil.</title>
        <authorList>
            <person name="Wang X."/>
        </authorList>
    </citation>
    <scope>NUCLEOTIDE SEQUENCE [LARGE SCALE GENOMIC DNA]</scope>
    <source>
        <strain evidence="5 6">YZH12</strain>
    </source>
</reference>
<evidence type="ECO:0000256" key="1">
    <source>
        <dbReference type="ARBA" id="ARBA00022603"/>
    </source>
</evidence>
<keyword evidence="1 5" id="KW-0489">Methyltransferase</keyword>
<gene>
    <name evidence="5" type="ORF">RDV89_04955</name>
</gene>
<dbReference type="GO" id="GO:0032259">
    <property type="term" value="P:methylation"/>
    <property type="evidence" value="ECO:0007669"/>
    <property type="project" value="UniProtKB-KW"/>
</dbReference>
<keyword evidence="6" id="KW-1185">Reference proteome</keyword>
<dbReference type="InterPro" id="IPR001537">
    <property type="entry name" value="SpoU_MeTrfase"/>
</dbReference>
<dbReference type="PANTHER" id="PTHR43191">
    <property type="entry name" value="RRNA METHYLTRANSFERASE 3"/>
    <property type="match status" value="1"/>
</dbReference>
<dbReference type="InterPro" id="IPR029028">
    <property type="entry name" value="Alpha/beta_knot_MTases"/>
</dbReference>
<dbReference type="EMBL" id="JAVYII010000002">
    <property type="protein sequence ID" value="MDT9592403.1"/>
    <property type="molecule type" value="Genomic_DNA"/>
</dbReference>
<dbReference type="RefSeq" id="WP_315731834.1">
    <property type="nucleotide sequence ID" value="NZ_JAVYII010000002.1"/>
</dbReference>
<dbReference type="SUPFAM" id="SSF55315">
    <property type="entry name" value="L30e-like"/>
    <property type="match status" value="1"/>
</dbReference>
<dbReference type="InterPro" id="IPR051259">
    <property type="entry name" value="rRNA_Methyltransferase"/>
</dbReference>
<dbReference type="InterPro" id="IPR029026">
    <property type="entry name" value="tRNA_m1G_MTases_N"/>
</dbReference>
<feature type="domain" description="tRNA/rRNA methyltransferase SpoU type" evidence="3">
    <location>
        <begin position="121"/>
        <end position="262"/>
    </location>
</feature>
<comment type="caution">
    <text evidence="5">The sequence shown here is derived from an EMBL/GenBank/DDBJ whole genome shotgun (WGS) entry which is preliminary data.</text>
</comment>
<proteinExistence type="predicted"/>
<feature type="domain" description="MRM3-like substrate binding" evidence="4">
    <location>
        <begin position="26"/>
        <end position="91"/>
    </location>
</feature>
<name>A0ABU3PT65_9ACTN</name>
<dbReference type="Gene3D" id="3.40.1280.10">
    <property type="match status" value="1"/>
</dbReference>
<keyword evidence="2" id="KW-0808">Transferase</keyword>
<dbReference type="SUPFAM" id="SSF75217">
    <property type="entry name" value="alpha/beta knot"/>
    <property type="match status" value="1"/>
</dbReference>
<evidence type="ECO:0000313" key="5">
    <source>
        <dbReference type="EMBL" id="MDT9592403.1"/>
    </source>
</evidence>
<protein>
    <submittedName>
        <fullName evidence="5">RNA methyltransferase</fullName>
    </submittedName>
</protein>
<evidence type="ECO:0000259" key="4">
    <source>
        <dbReference type="Pfam" id="PF22435"/>
    </source>
</evidence>
<evidence type="ECO:0000313" key="6">
    <source>
        <dbReference type="Proteomes" id="UP001268542"/>
    </source>
</evidence>
<evidence type="ECO:0000256" key="2">
    <source>
        <dbReference type="ARBA" id="ARBA00022679"/>
    </source>
</evidence>
<dbReference type="Proteomes" id="UP001268542">
    <property type="component" value="Unassembled WGS sequence"/>
</dbReference>
<dbReference type="InterPro" id="IPR029064">
    <property type="entry name" value="Ribosomal_eL30-like_sf"/>
</dbReference>
<dbReference type="InterPro" id="IPR053888">
    <property type="entry name" value="MRM3-like_sub_bind"/>
</dbReference>
<dbReference type="Pfam" id="PF22435">
    <property type="entry name" value="MRM3-like_sub_bind"/>
    <property type="match status" value="1"/>
</dbReference>